<dbReference type="Proteomes" id="UP000613768">
    <property type="component" value="Unassembled WGS sequence"/>
</dbReference>
<dbReference type="Pfam" id="PF09722">
    <property type="entry name" value="Xre_MbcA_ParS_C"/>
    <property type="match status" value="1"/>
</dbReference>
<feature type="domain" description="Antitoxin Xre/MbcA/ParS-like toxin-binding" evidence="1">
    <location>
        <begin position="76"/>
        <end position="126"/>
    </location>
</feature>
<evidence type="ECO:0000313" key="4">
    <source>
        <dbReference type="Proteomes" id="UP000613768"/>
    </source>
</evidence>
<evidence type="ECO:0000313" key="3">
    <source>
        <dbReference type="EMBL" id="MBD8524425.1"/>
    </source>
</evidence>
<sequence length="129" mass="14584">MESSRVNLPSAPYLARSALTAFFRLAQAWRLDDNEAKALLGHPDQRTFEHWRHSALDAVSADTLTRISYLLGIYRSLNTLFEQPTQADEWVRRPNSGSLFQGASALEFMLSGDISALSRVREYLDHETA</sequence>
<keyword evidence="4" id="KW-1185">Reference proteome</keyword>
<proteinExistence type="predicted"/>
<evidence type="ECO:0000259" key="1">
    <source>
        <dbReference type="Pfam" id="PF09722"/>
    </source>
</evidence>
<name>A0AAW3ZHK0_9GAMM</name>
<organism evidence="3 4">
    <name type="scientific">Pseudomarimonas arenosa</name>
    <dbReference type="NCBI Taxonomy" id="2774145"/>
    <lineage>
        <taxon>Bacteria</taxon>
        <taxon>Pseudomonadati</taxon>
        <taxon>Pseudomonadota</taxon>
        <taxon>Gammaproteobacteria</taxon>
        <taxon>Lysobacterales</taxon>
        <taxon>Lysobacteraceae</taxon>
        <taxon>Pseudomarimonas</taxon>
    </lineage>
</organism>
<dbReference type="EMBL" id="JACYTR010000002">
    <property type="protein sequence ID" value="MBD8524425.1"/>
    <property type="molecule type" value="Genomic_DNA"/>
</dbReference>
<reference evidence="3 4" key="1">
    <citation type="submission" date="2020-09" db="EMBL/GenBank/DDBJ databases">
        <title>Pseudoxanthomonas sp. CAU 1598 isolated from sand of Yaerae Beach.</title>
        <authorList>
            <person name="Kim W."/>
        </authorList>
    </citation>
    <scope>NUCLEOTIDE SEQUENCE [LARGE SCALE GENOMIC DNA]</scope>
    <source>
        <strain evidence="3 4">CAU 1598</strain>
    </source>
</reference>
<comment type="caution">
    <text evidence="3">The sequence shown here is derived from an EMBL/GenBank/DDBJ whole genome shotgun (WGS) entry which is preliminary data.</text>
</comment>
<dbReference type="InterPro" id="IPR046847">
    <property type="entry name" value="Xre-like_HTH"/>
</dbReference>
<protein>
    <submittedName>
        <fullName evidence="3">DUF2384 domain-containing protein</fullName>
    </submittedName>
</protein>
<accession>A0AAW3ZHK0</accession>
<dbReference type="InterPro" id="IPR024467">
    <property type="entry name" value="Xre/MbcA/ParS-like_toxin-bd"/>
</dbReference>
<dbReference type="GO" id="GO:0003677">
    <property type="term" value="F:DNA binding"/>
    <property type="evidence" value="ECO:0007669"/>
    <property type="project" value="InterPro"/>
</dbReference>
<feature type="domain" description="Antitoxin Xre-like helix-turn-helix" evidence="2">
    <location>
        <begin position="18"/>
        <end position="72"/>
    </location>
</feature>
<dbReference type="AlphaFoldDB" id="A0AAW3ZHK0"/>
<evidence type="ECO:0000259" key="2">
    <source>
        <dbReference type="Pfam" id="PF20432"/>
    </source>
</evidence>
<gene>
    <name evidence="3" type="ORF">IFO71_01605</name>
</gene>
<dbReference type="Pfam" id="PF20432">
    <property type="entry name" value="Xre-like-HTH"/>
    <property type="match status" value="1"/>
</dbReference>